<protein>
    <recommendedName>
        <fullName evidence="13">DNA-(apurinic or apyrimidinic site) endonuclease</fullName>
        <ecNumber evidence="13">3.1.-.-</ecNumber>
    </recommendedName>
</protein>
<keyword evidence="17" id="KW-1185">Reference proteome</keyword>
<evidence type="ECO:0000256" key="14">
    <source>
        <dbReference type="SAM" id="MobiDB-lite"/>
    </source>
</evidence>
<evidence type="ECO:0000256" key="7">
    <source>
        <dbReference type="ARBA" id="ARBA00022842"/>
    </source>
</evidence>
<comment type="cofactor">
    <cofactor evidence="10 13">
        <name>Mg(2+)</name>
        <dbReference type="ChEBI" id="CHEBI:18420"/>
    </cofactor>
    <cofactor evidence="10 13">
        <name>Mn(2+)</name>
        <dbReference type="ChEBI" id="CHEBI:29035"/>
    </cofactor>
    <text evidence="10 13">Probably binds two magnesium or manganese ions per subunit.</text>
</comment>
<sequence>MRLITWNINGIRSLSDGIPKILDELNADIICLQETKISRDMLTADIANVNGFNSYFSFCQSAKKGYSGVATYCKDECRPFDAVDHLAQRDCELPLGDIEVDNEGRAVIVEFHIAEVDSTTEDGDKPSTSQNSCVELQDRLEKLAIINVYCPRYNPDNTERFEFKLRFHQLLSARVQEYKSSGYHVIIIGDVNIAHKAIDHCEAEKISDFEEQPHRVWMSDFLENYEGVFKTNARATNYGTRIDYIIANSELLNREFFSDCDHLTDQMGSDHCPVIAVINSSKWRFVSAQQLPSLCSKLMPEFRGTQTSIRSFLCAAQPSTTATRDELRAKKRKSVASQRAITNFFTKTESSTSSSGSSQNERSSSNGNKKQRLTETKTERNSVMSGMSNGLLTKKLETIVDERQISVGNALKGGTKNAFEKIMSKKNVPKCTGHGEPAAERTVKKAGPNFNRRFYACARPMGFATDKNARCNFFEWA</sequence>
<dbReference type="GO" id="GO:0003677">
    <property type="term" value="F:DNA binding"/>
    <property type="evidence" value="ECO:0007669"/>
    <property type="project" value="InterPro"/>
</dbReference>
<feature type="site" description="Transition state stabilizer" evidence="11">
    <location>
        <position position="192"/>
    </location>
</feature>
<dbReference type="InterPro" id="IPR036691">
    <property type="entry name" value="Endo/exonu/phosph_ase_sf"/>
</dbReference>
<dbReference type="InterPro" id="IPR020847">
    <property type="entry name" value="AP_endonuclease_F1_BS"/>
</dbReference>
<dbReference type="PROSITE" id="PS51435">
    <property type="entry name" value="AP_NUCLEASE_F1_4"/>
    <property type="match status" value="1"/>
</dbReference>
<evidence type="ECO:0000256" key="6">
    <source>
        <dbReference type="ARBA" id="ARBA00022833"/>
    </source>
</evidence>
<dbReference type="EC" id="3.1.-.-" evidence="13"/>
<keyword evidence="10" id="KW-0464">Manganese</keyword>
<comment type="catalytic activity">
    <reaction evidence="1">
        <text>Exonucleolytic cleavage in the 3'- to 5'-direction to yield nucleoside 5'-phosphates.</text>
        <dbReference type="EC" id="3.1.11.2"/>
    </reaction>
</comment>
<keyword evidence="7 10" id="KW-0460">Magnesium</keyword>
<dbReference type="GO" id="GO:0005634">
    <property type="term" value="C:nucleus"/>
    <property type="evidence" value="ECO:0007669"/>
    <property type="project" value="TreeGrafter"/>
</dbReference>
<evidence type="ECO:0000256" key="3">
    <source>
        <dbReference type="ARBA" id="ARBA00022723"/>
    </source>
</evidence>
<dbReference type="GO" id="GO:0008081">
    <property type="term" value="F:phosphoric diester hydrolase activity"/>
    <property type="evidence" value="ECO:0007669"/>
    <property type="project" value="TreeGrafter"/>
</dbReference>
<evidence type="ECO:0000256" key="8">
    <source>
        <dbReference type="ARBA" id="ARBA00023242"/>
    </source>
</evidence>
<keyword evidence="13" id="KW-0227">DNA damage</keyword>
<evidence type="ECO:0000256" key="12">
    <source>
        <dbReference type="PROSITE-ProRule" id="PRU01343"/>
    </source>
</evidence>
<dbReference type="GO" id="GO:0003906">
    <property type="term" value="F:DNA-(apurinic or apyrimidinic site) endonuclease activity"/>
    <property type="evidence" value="ECO:0007669"/>
    <property type="project" value="TreeGrafter"/>
</dbReference>
<evidence type="ECO:0000256" key="10">
    <source>
        <dbReference type="PIRSR" id="PIRSR604808-2"/>
    </source>
</evidence>
<evidence type="ECO:0000259" key="15">
    <source>
        <dbReference type="PROSITE" id="PS51999"/>
    </source>
</evidence>
<feature type="domain" description="GRF-type" evidence="15">
    <location>
        <begin position="431"/>
        <end position="477"/>
    </location>
</feature>
<dbReference type="PROSITE" id="PS51999">
    <property type="entry name" value="ZF_GRF"/>
    <property type="match status" value="1"/>
</dbReference>
<keyword evidence="3 10" id="KW-0479">Metal-binding</keyword>
<evidence type="ECO:0000256" key="2">
    <source>
        <dbReference type="ARBA" id="ARBA00007092"/>
    </source>
</evidence>
<feature type="binding site" evidence="10">
    <location>
        <position position="34"/>
    </location>
    <ligand>
        <name>Mg(2+)</name>
        <dbReference type="ChEBI" id="CHEBI:18420"/>
        <label>1</label>
    </ligand>
</feature>
<organism evidence="18">
    <name type="scientific">Anisakis simplex</name>
    <name type="common">Herring worm</name>
    <dbReference type="NCBI Taxonomy" id="6269"/>
    <lineage>
        <taxon>Eukaryota</taxon>
        <taxon>Metazoa</taxon>
        <taxon>Ecdysozoa</taxon>
        <taxon>Nematoda</taxon>
        <taxon>Chromadorea</taxon>
        <taxon>Rhabditida</taxon>
        <taxon>Spirurina</taxon>
        <taxon>Ascaridomorpha</taxon>
        <taxon>Ascaridoidea</taxon>
        <taxon>Anisakidae</taxon>
        <taxon>Anisakis</taxon>
        <taxon>Anisakis simplex complex</taxon>
    </lineage>
</organism>
<dbReference type="InterPro" id="IPR010666">
    <property type="entry name" value="Znf_GRF"/>
</dbReference>
<dbReference type="OrthoDB" id="498125at2759"/>
<keyword evidence="5" id="KW-0378">Hydrolase</keyword>
<feature type="site" description="Interaction with DNA substrate" evidence="11">
    <location>
        <position position="271"/>
    </location>
</feature>
<reference evidence="18" key="1">
    <citation type="submission" date="2017-02" db="UniProtKB">
        <authorList>
            <consortium name="WormBaseParasite"/>
        </authorList>
    </citation>
    <scope>IDENTIFICATION</scope>
</reference>
<keyword evidence="8" id="KW-0539">Nucleus</keyword>
<name>A0A0M3KA41_ANISI</name>
<dbReference type="Gene3D" id="3.60.10.10">
    <property type="entry name" value="Endonuclease/exonuclease/phosphatase"/>
    <property type="match status" value="1"/>
</dbReference>
<feature type="active site" description="Proton donor/acceptor" evidence="9">
    <location>
        <position position="190"/>
    </location>
</feature>
<feature type="compositionally biased region" description="Low complexity" evidence="14">
    <location>
        <begin position="348"/>
        <end position="367"/>
    </location>
</feature>
<comment type="similarity">
    <text evidence="2 13">Belongs to the DNA repair enzymes AP/ExoA family.</text>
</comment>
<feature type="active site" description="Proton acceptor" evidence="9">
    <location>
        <position position="271"/>
    </location>
</feature>
<dbReference type="InterPro" id="IPR004808">
    <property type="entry name" value="AP_endonuc_1"/>
</dbReference>
<feature type="region of interest" description="Disordered" evidence="14">
    <location>
        <begin position="346"/>
        <end position="388"/>
    </location>
</feature>
<evidence type="ECO:0000256" key="11">
    <source>
        <dbReference type="PIRSR" id="PIRSR604808-3"/>
    </source>
</evidence>
<dbReference type="Pfam" id="PF06839">
    <property type="entry name" value="Zn_ribbon_GRF"/>
    <property type="match status" value="1"/>
</dbReference>
<dbReference type="PANTHER" id="PTHR22748:SF4">
    <property type="entry name" value="DNA-(APURINIC OR APYRIMIDINIC SITE) ENDONUCLEASE 2"/>
    <property type="match status" value="1"/>
</dbReference>
<dbReference type="SUPFAM" id="SSF56219">
    <property type="entry name" value="DNase I-like"/>
    <property type="match status" value="1"/>
</dbReference>
<feature type="binding site" evidence="10">
    <location>
        <position position="271"/>
    </location>
    <ligand>
        <name>Mg(2+)</name>
        <dbReference type="ChEBI" id="CHEBI:18420"/>
        <label>1</label>
    </ligand>
</feature>
<keyword evidence="13" id="KW-0234">DNA repair</keyword>
<evidence type="ECO:0000256" key="4">
    <source>
        <dbReference type="ARBA" id="ARBA00022771"/>
    </source>
</evidence>
<dbReference type="NCBIfam" id="TIGR00633">
    <property type="entry name" value="xth"/>
    <property type="match status" value="1"/>
</dbReference>
<evidence type="ECO:0000256" key="13">
    <source>
        <dbReference type="RuleBase" id="RU362131"/>
    </source>
</evidence>
<gene>
    <name evidence="16" type="ORF">ASIM_LOCUS17239</name>
</gene>
<dbReference type="PANTHER" id="PTHR22748">
    <property type="entry name" value="AP ENDONUCLEASE"/>
    <property type="match status" value="1"/>
</dbReference>
<keyword evidence="4 12" id="KW-0863">Zinc-finger</keyword>
<feature type="binding site" evidence="10">
    <location>
        <position position="7"/>
    </location>
    <ligand>
        <name>Mg(2+)</name>
        <dbReference type="ChEBI" id="CHEBI:18420"/>
        <label>1</label>
    </ligand>
</feature>
<proteinExistence type="inferred from homology"/>
<feature type="site" description="Important for catalytic activity" evidence="11">
    <location>
        <position position="243"/>
    </location>
</feature>
<keyword evidence="6" id="KW-0862">Zinc</keyword>
<feature type="binding site" evidence="10">
    <location>
        <position position="190"/>
    </location>
    <ligand>
        <name>Mg(2+)</name>
        <dbReference type="ChEBI" id="CHEBI:18420"/>
        <label>1</label>
    </ligand>
</feature>
<evidence type="ECO:0000256" key="5">
    <source>
        <dbReference type="ARBA" id="ARBA00022801"/>
    </source>
</evidence>
<accession>A0A0M3KA41</accession>
<dbReference type="PROSITE" id="PS00726">
    <property type="entry name" value="AP_NUCLEASE_F1_1"/>
    <property type="match status" value="1"/>
</dbReference>
<dbReference type="Proteomes" id="UP000267096">
    <property type="component" value="Unassembled WGS sequence"/>
</dbReference>
<evidence type="ECO:0000313" key="17">
    <source>
        <dbReference type="Proteomes" id="UP000267096"/>
    </source>
</evidence>
<dbReference type="GO" id="GO:0008311">
    <property type="term" value="F:double-stranded DNA 3'-5' DNA exonuclease activity"/>
    <property type="evidence" value="ECO:0007669"/>
    <property type="project" value="UniProtKB-EC"/>
</dbReference>
<dbReference type="EMBL" id="UYRR01033895">
    <property type="protein sequence ID" value="VDK59867.1"/>
    <property type="molecule type" value="Genomic_DNA"/>
</dbReference>
<feature type="binding site" evidence="10">
    <location>
        <position position="270"/>
    </location>
    <ligand>
        <name>Mg(2+)</name>
        <dbReference type="ChEBI" id="CHEBI:18420"/>
        <label>1</label>
    </ligand>
</feature>
<evidence type="ECO:0000256" key="9">
    <source>
        <dbReference type="PIRSR" id="PIRSR604808-1"/>
    </source>
</evidence>
<evidence type="ECO:0000313" key="16">
    <source>
        <dbReference type="EMBL" id="VDK59867.1"/>
    </source>
</evidence>
<dbReference type="WBParaSite" id="ASIM_0001783701-mRNA-1">
    <property type="protein sequence ID" value="ASIM_0001783701-mRNA-1"/>
    <property type="gene ID" value="ASIM_0001783701"/>
</dbReference>
<feature type="active site" evidence="9">
    <location>
        <position position="149"/>
    </location>
</feature>
<reference evidence="16 17" key="2">
    <citation type="submission" date="2018-11" db="EMBL/GenBank/DDBJ databases">
        <authorList>
            <consortium name="Pathogen Informatics"/>
        </authorList>
    </citation>
    <scope>NUCLEOTIDE SEQUENCE [LARGE SCALE GENOMIC DNA]</scope>
</reference>
<dbReference type="GO" id="GO:0006284">
    <property type="term" value="P:base-excision repair"/>
    <property type="evidence" value="ECO:0007669"/>
    <property type="project" value="TreeGrafter"/>
</dbReference>
<dbReference type="AlphaFoldDB" id="A0A0M3KA41"/>
<dbReference type="GO" id="GO:0008270">
    <property type="term" value="F:zinc ion binding"/>
    <property type="evidence" value="ECO:0007669"/>
    <property type="project" value="UniProtKB-KW"/>
</dbReference>
<evidence type="ECO:0000256" key="1">
    <source>
        <dbReference type="ARBA" id="ARBA00000493"/>
    </source>
</evidence>
<evidence type="ECO:0000313" key="18">
    <source>
        <dbReference type="WBParaSite" id="ASIM_0001783701-mRNA-1"/>
    </source>
</evidence>
<feature type="binding site" evidence="10">
    <location>
        <position position="192"/>
    </location>
    <ligand>
        <name>Mg(2+)</name>
        <dbReference type="ChEBI" id="CHEBI:18420"/>
        <label>1</label>
    </ligand>
</feature>
<dbReference type="Pfam" id="PF03372">
    <property type="entry name" value="Exo_endo_phos"/>
    <property type="match status" value="1"/>
</dbReference>
<dbReference type="InterPro" id="IPR005135">
    <property type="entry name" value="Endo/exonuclease/phosphatase"/>
</dbReference>